<evidence type="ECO:0000313" key="1">
    <source>
        <dbReference type="EMBL" id="BCX81151.1"/>
    </source>
</evidence>
<evidence type="ECO:0008006" key="3">
    <source>
        <dbReference type="Google" id="ProtNLM"/>
    </source>
</evidence>
<reference evidence="2" key="1">
    <citation type="journal article" date="2024" name="Int. J. Syst. Evol. Microbiol.">
        <title>Methylomarinovum tepidoasis sp. nov., a moderately thermophilic methanotroph of the family Methylothermaceae isolated from a deep-sea hydrothermal field.</title>
        <authorList>
            <person name="Hirayama H."/>
            <person name="Takaki Y."/>
            <person name="Abe M."/>
            <person name="Miyazaki M."/>
            <person name="Uematsu K."/>
            <person name="Matsui Y."/>
            <person name="Takai K."/>
        </authorList>
    </citation>
    <scope>NUCLEOTIDE SEQUENCE [LARGE SCALE GENOMIC DNA]</scope>
    <source>
        <strain evidence="2">IT-9</strain>
    </source>
</reference>
<proteinExistence type="predicted"/>
<dbReference type="Proteomes" id="UP001321825">
    <property type="component" value="Chromosome"/>
</dbReference>
<name>A0AAU9CHT0_9GAMM</name>
<protein>
    <recommendedName>
        <fullName evidence="3">VrlD</fullName>
    </recommendedName>
</protein>
<organism evidence="1 2">
    <name type="scientific">Methylomarinovum caldicuralii</name>
    <dbReference type="NCBI Taxonomy" id="438856"/>
    <lineage>
        <taxon>Bacteria</taxon>
        <taxon>Pseudomonadati</taxon>
        <taxon>Pseudomonadota</taxon>
        <taxon>Gammaproteobacteria</taxon>
        <taxon>Methylococcales</taxon>
        <taxon>Methylothermaceae</taxon>
        <taxon>Methylomarinovum</taxon>
    </lineage>
</organism>
<gene>
    <name evidence="1" type="ORF">MIT9_P0729</name>
</gene>
<dbReference type="EMBL" id="AP024714">
    <property type="protein sequence ID" value="BCX81151.1"/>
    <property type="molecule type" value="Genomic_DNA"/>
</dbReference>
<keyword evidence="2" id="KW-1185">Reference proteome</keyword>
<dbReference type="AlphaFoldDB" id="A0AAU9CHT0"/>
<evidence type="ECO:0000313" key="2">
    <source>
        <dbReference type="Proteomes" id="UP001321825"/>
    </source>
</evidence>
<accession>A0AAU9CHT0</accession>
<dbReference type="KEGG" id="mcau:MIT9_P0729"/>
<sequence>MIVRRQGDMTEFIPSPREKREGLIRDHALELLANLDARLRRIEKALGLPQEGARAFADVMARIRREEQETRLINRKLMDAGIAHGEEV</sequence>